<evidence type="ECO:0000259" key="1">
    <source>
        <dbReference type="PROSITE" id="PS51186"/>
    </source>
</evidence>
<accession>A0A251X056</accession>
<sequence>MTRATQADLPEVIDFLKRDICRSMFALSNLDRLGLDGAGKYGTSCWIRRSGGDITDVLSITNNGIVMPQCPTEPIIAPIFGRKVAGFVGPAEQCRPLMDLLKIDGPINVDRDEPQFELARADLIVPDAGGELIPFRDAPRDLMIQWLTQYSQEAIGMTAQDAANSAAAAVDGIAADPEQWVLVVDGVPVAKTGFNADFDGVAQIGGVFTPPEHRGRGYARRAVAMHLAQAAEFSRFTLFAASDTAARVYKSIGFKRIGDWTLCLYRSPIDV</sequence>
<comment type="caution">
    <text evidence="2">The sequence shown here is derived from an EMBL/GenBank/DDBJ whole genome shotgun (WGS) entry which is preliminary data.</text>
</comment>
<dbReference type="EMBL" id="MSPP01000001">
    <property type="protein sequence ID" value="OUD10077.1"/>
    <property type="molecule type" value="Genomic_DNA"/>
</dbReference>
<dbReference type="AlphaFoldDB" id="A0A251X056"/>
<dbReference type="Gene3D" id="3.40.630.30">
    <property type="match status" value="1"/>
</dbReference>
<dbReference type="InterPro" id="IPR016181">
    <property type="entry name" value="Acyl_CoA_acyltransferase"/>
</dbReference>
<dbReference type="InterPro" id="IPR000182">
    <property type="entry name" value="GNAT_dom"/>
</dbReference>
<proteinExistence type="predicted"/>
<dbReference type="Proteomes" id="UP000194664">
    <property type="component" value="Unassembled WGS sequence"/>
</dbReference>
<protein>
    <recommendedName>
        <fullName evidence="1">N-acetyltransferase domain-containing protein</fullName>
    </recommendedName>
</protein>
<reference evidence="2 3" key="1">
    <citation type="submission" date="2016-12" db="EMBL/GenBank/DDBJ databases">
        <title>The draft genome sequence of HSLHS2.</title>
        <authorList>
            <person name="Hu D."/>
            <person name="Wang L."/>
            <person name="Shao Z."/>
        </authorList>
    </citation>
    <scope>NUCLEOTIDE SEQUENCE [LARGE SCALE GENOMIC DNA]</scope>
    <source>
        <strain evidence="2">MCCC 1A06712</strain>
    </source>
</reference>
<organism evidence="2 3">
    <name type="scientific">Marivivens niveibacter</name>
    <dbReference type="NCBI Taxonomy" id="1930667"/>
    <lineage>
        <taxon>Bacteria</taxon>
        <taxon>Pseudomonadati</taxon>
        <taxon>Pseudomonadota</taxon>
        <taxon>Alphaproteobacteria</taxon>
        <taxon>Rhodobacterales</taxon>
        <taxon>Paracoccaceae</taxon>
        <taxon>Marivivens group</taxon>
        <taxon>Marivivens</taxon>
    </lineage>
</organism>
<dbReference type="CDD" id="cd04301">
    <property type="entry name" value="NAT_SF"/>
    <property type="match status" value="1"/>
</dbReference>
<dbReference type="Pfam" id="PF00583">
    <property type="entry name" value="Acetyltransf_1"/>
    <property type="match status" value="1"/>
</dbReference>
<name>A0A251X056_9RHOB</name>
<dbReference type="OrthoDB" id="7365268at2"/>
<evidence type="ECO:0000313" key="2">
    <source>
        <dbReference type="EMBL" id="OUD10077.1"/>
    </source>
</evidence>
<feature type="domain" description="N-acetyltransferase" evidence="1">
    <location>
        <begin position="133"/>
        <end position="271"/>
    </location>
</feature>
<gene>
    <name evidence="2" type="ORF">BVC71_00735</name>
</gene>
<dbReference type="SUPFAM" id="SSF55729">
    <property type="entry name" value="Acyl-CoA N-acyltransferases (Nat)"/>
    <property type="match status" value="1"/>
</dbReference>
<keyword evidence="3" id="KW-1185">Reference proteome</keyword>
<dbReference type="GO" id="GO:0016747">
    <property type="term" value="F:acyltransferase activity, transferring groups other than amino-acyl groups"/>
    <property type="evidence" value="ECO:0007669"/>
    <property type="project" value="InterPro"/>
</dbReference>
<dbReference type="PROSITE" id="PS51186">
    <property type="entry name" value="GNAT"/>
    <property type="match status" value="1"/>
</dbReference>
<evidence type="ECO:0000313" key="3">
    <source>
        <dbReference type="Proteomes" id="UP000194664"/>
    </source>
</evidence>
<dbReference type="RefSeq" id="WP_086449729.1">
    <property type="nucleotide sequence ID" value="NZ_MSPP01000001.1"/>
</dbReference>